<sequence>MKANQNLWVGALWQAAMPVQQTETEALSDALPQSVIVTAEKSTNNPA</sequence>
<protein>
    <submittedName>
        <fullName evidence="1">Uncharacterized protein</fullName>
    </submittedName>
</protein>
<comment type="caution">
    <text evidence="1">The sequence shown here is derived from an EMBL/GenBank/DDBJ whole genome shotgun (WGS) entry which is preliminary data.</text>
</comment>
<keyword evidence="2" id="KW-1185">Reference proteome</keyword>
<name>A0ABQ4NWF9_SHECO</name>
<dbReference type="EMBL" id="BPEU01000006">
    <property type="protein sequence ID" value="GIU38030.1"/>
    <property type="molecule type" value="Genomic_DNA"/>
</dbReference>
<evidence type="ECO:0000313" key="2">
    <source>
        <dbReference type="Proteomes" id="UP000773469"/>
    </source>
</evidence>
<dbReference type="RefSeq" id="WP_156029382.1">
    <property type="nucleotide sequence ID" value="NZ_BPEU01000006.1"/>
</dbReference>
<organism evidence="1 2">
    <name type="scientific">Shewanella colwelliana</name>
    <name type="common">Alteromonas colwelliana</name>
    <dbReference type="NCBI Taxonomy" id="23"/>
    <lineage>
        <taxon>Bacteria</taxon>
        <taxon>Pseudomonadati</taxon>
        <taxon>Pseudomonadota</taxon>
        <taxon>Gammaproteobacteria</taxon>
        <taxon>Alteromonadales</taxon>
        <taxon>Shewanellaceae</taxon>
        <taxon>Shewanella</taxon>
    </lineage>
</organism>
<reference evidence="1 2" key="1">
    <citation type="submission" date="2021-05" db="EMBL/GenBank/DDBJ databases">
        <title>Molecular characterization for Shewanella algae harboring chromosomal blaOXA-55-like strains isolated from clinical and environment sample.</title>
        <authorList>
            <person name="Ohama Y."/>
            <person name="Aoki K."/>
            <person name="Harada S."/>
            <person name="Moriya K."/>
            <person name="Ishii Y."/>
            <person name="Tateda K."/>
        </authorList>
    </citation>
    <scope>NUCLEOTIDE SEQUENCE [LARGE SCALE GENOMIC DNA]</scope>
    <source>
        <strain evidence="1 2">MBTL60-118</strain>
    </source>
</reference>
<evidence type="ECO:0000313" key="1">
    <source>
        <dbReference type="EMBL" id="GIU38030.1"/>
    </source>
</evidence>
<accession>A0ABQ4NWF9</accession>
<dbReference type="Proteomes" id="UP000773469">
    <property type="component" value="Unassembled WGS sequence"/>
</dbReference>
<proteinExistence type="predicted"/>
<gene>
    <name evidence="1" type="ORF">TUM3794_09740</name>
</gene>